<dbReference type="CDD" id="cd00093">
    <property type="entry name" value="HTH_XRE"/>
    <property type="match status" value="1"/>
</dbReference>
<dbReference type="Pfam" id="PF19054">
    <property type="entry name" value="DUF5753"/>
    <property type="match status" value="1"/>
</dbReference>
<dbReference type="InterPro" id="IPR010982">
    <property type="entry name" value="Lambda_DNA-bd_dom_sf"/>
</dbReference>
<dbReference type="Gene3D" id="1.10.260.40">
    <property type="entry name" value="lambda repressor-like DNA-binding domains"/>
    <property type="match status" value="1"/>
</dbReference>
<dbReference type="SMART" id="SM00530">
    <property type="entry name" value="HTH_XRE"/>
    <property type="match status" value="1"/>
</dbReference>
<sequence>MGRGIEPGASAQALFAAELARLRQESGLSQVALGVRIGCHRTLISHIERGTKRPKRNVAEALDVAFGLTKKRHFTGIYERMIREMGAMGWFGRWLKVEPQALSLRFWDPMLVPGILQTEAYARAIFSREPGIPPSEVEVLVTRRMERRAILDREAPPRIWIMMDETVLHRPIGGRTVLIEQLRFLLEMAQHPGVTIQVVPTEAGCTPGLLSAFALARFPHDVQVATIQSSGDGIVTTEPRLISRLTLQCDSIREDTYSQKESLHLIEKVIEQWTS</sequence>
<protein>
    <recommendedName>
        <fullName evidence="1">HTH cro/C1-type domain-containing protein</fullName>
    </recommendedName>
</protein>
<comment type="caution">
    <text evidence="2">The sequence shown here is derived from an EMBL/GenBank/DDBJ whole genome shotgun (WGS) entry which is preliminary data.</text>
</comment>
<dbReference type="SUPFAM" id="SSF47413">
    <property type="entry name" value="lambda repressor-like DNA-binding domains"/>
    <property type="match status" value="1"/>
</dbReference>
<dbReference type="InterPro" id="IPR001387">
    <property type="entry name" value="Cro/C1-type_HTH"/>
</dbReference>
<dbReference type="AlphaFoldDB" id="A0A366LRC8"/>
<dbReference type="RefSeq" id="WP_113984357.1">
    <property type="nucleotide sequence ID" value="NZ_QMEY01000017.1"/>
</dbReference>
<dbReference type="OrthoDB" id="3466567at2"/>
<keyword evidence="3" id="KW-1185">Reference proteome</keyword>
<gene>
    <name evidence="2" type="ORF">DP939_30960</name>
</gene>
<evidence type="ECO:0000313" key="3">
    <source>
        <dbReference type="Proteomes" id="UP000253303"/>
    </source>
</evidence>
<dbReference type="Pfam" id="PF13560">
    <property type="entry name" value="HTH_31"/>
    <property type="match status" value="1"/>
</dbReference>
<accession>A0A366LRC8</accession>
<feature type="domain" description="HTH cro/C1-type" evidence="1">
    <location>
        <begin position="19"/>
        <end position="73"/>
    </location>
</feature>
<dbReference type="Proteomes" id="UP000253303">
    <property type="component" value="Unassembled WGS sequence"/>
</dbReference>
<dbReference type="PROSITE" id="PS50943">
    <property type="entry name" value="HTH_CROC1"/>
    <property type="match status" value="1"/>
</dbReference>
<proteinExistence type="predicted"/>
<name>A0A366LRC8_9ACTN</name>
<organism evidence="2 3">
    <name type="scientific">Spongiactinospora rosea</name>
    <dbReference type="NCBI Taxonomy" id="2248750"/>
    <lineage>
        <taxon>Bacteria</taxon>
        <taxon>Bacillati</taxon>
        <taxon>Actinomycetota</taxon>
        <taxon>Actinomycetes</taxon>
        <taxon>Streptosporangiales</taxon>
        <taxon>Streptosporangiaceae</taxon>
        <taxon>Spongiactinospora</taxon>
    </lineage>
</organism>
<dbReference type="GO" id="GO:0003677">
    <property type="term" value="F:DNA binding"/>
    <property type="evidence" value="ECO:0007669"/>
    <property type="project" value="InterPro"/>
</dbReference>
<reference evidence="2 3" key="1">
    <citation type="submission" date="2018-06" db="EMBL/GenBank/DDBJ databases">
        <title>Sphaerisporangium craniellae sp. nov., isolated from a marine sponge in the South China Sea.</title>
        <authorList>
            <person name="Li L."/>
        </authorList>
    </citation>
    <scope>NUCLEOTIDE SEQUENCE [LARGE SCALE GENOMIC DNA]</scope>
    <source>
        <strain evidence="2 3">LHW63015</strain>
    </source>
</reference>
<evidence type="ECO:0000313" key="2">
    <source>
        <dbReference type="EMBL" id="RBQ16377.1"/>
    </source>
</evidence>
<dbReference type="EMBL" id="QMEY01000017">
    <property type="protein sequence ID" value="RBQ16377.1"/>
    <property type="molecule type" value="Genomic_DNA"/>
</dbReference>
<evidence type="ECO:0000259" key="1">
    <source>
        <dbReference type="PROSITE" id="PS50943"/>
    </source>
</evidence>
<dbReference type="InterPro" id="IPR043917">
    <property type="entry name" value="DUF5753"/>
</dbReference>